<evidence type="ECO:0000256" key="7">
    <source>
        <dbReference type="ARBA" id="ARBA00023277"/>
    </source>
</evidence>
<dbReference type="Pfam" id="PF02782">
    <property type="entry name" value="FGGY_C"/>
    <property type="match status" value="1"/>
</dbReference>
<evidence type="ECO:0000259" key="10">
    <source>
        <dbReference type="Pfam" id="PF00370"/>
    </source>
</evidence>
<evidence type="ECO:0000313" key="13">
    <source>
        <dbReference type="Proteomes" id="UP000272503"/>
    </source>
</evidence>
<evidence type="ECO:0000256" key="2">
    <source>
        <dbReference type="ARBA" id="ARBA00022629"/>
    </source>
</evidence>
<dbReference type="EMBL" id="RCUX01000012">
    <property type="protein sequence ID" value="RLP74087.1"/>
    <property type="molecule type" value="Genomic_DNA"/>
</dbReference>
<gene>
    <name evidence="8" type="primary">xylB</name>
    <name evidence="12" type="ORF">D9V32_13650</name>
</gene>
<keyword evidence="3 8" id="KW-0808">Transferase</keyword>
<comment type="function">
    <text evidence="8">Catalyzes the phosphorylation of D-xylulose to D-xylulose 5-phosphate.</text>
</comment>
<keyword evidence="13" id="KW-1185">Reference proteome</keyword>
<dbReference type="OrthoDB" id="9805576at2"/>
<evidence type="ECO:0000256" key="1">
    <source>
        <dbReference type="ARBA" id="ARBA00009156"/>
    </source>
</evidence>
<sequence>MSLVAGVDSSTQSCKIVIRDAETGRLVRQGRASHPDGTSVDPAAWWSALGTAIADAGGLSDVAAISVAGQQHGMVVLDAAGRVIRDALLWNDTRSAQAALDLIDEVGADAYAERVGVVPVASFTATKLRWLRDAEPENAARVAAVALPHDWLTWRLRGFGPEGESPLGPDLEQLRTDPSDASGTAYWSARSGQYDFELFTRALGRSARVAGASAAATAGASTPAGEVILPAIVAPGEAAGTGIDARLLTGAVADSPGGITSGVIVAGGAGDNAAAGLGLGAQSGDVVVSIGTSGTVFAVTDAAPNDPTGTVAGFAAASGEYLPLVCTLNAARILDAIAGLLGVDHTGLGTLALEAEPAARGLVLQPYFEGERTPNLPDATATLFGMTLDSTARPNLARAAIEGLLCGLADGLDAAREQGVDAQRILVIGGAAQNVAVQAIAAQVFDVPVVIPTPGEYVADGGAVQAAWALTGTRPDWALEISAAPAPNHHPEIRAGYAARAVR</sequence>
<feature type="binding site" evidence="8">
    <location>
        <begin position="71"/>
        <end position="72"/>
    </location>
    <ligand>
        <name>substrate</name>
    </ligand>
</feature>
<evidence type="ECO:0000256" key="8">
    <source>
        <dbReference type="HAMAP-Rule" id="MF_02220"/>
    </source>
</evidence>
<keyword evidence="4 8" id="KW-0547">Nucleotide-binding</keyword>
<accession>A0A3L7A1Q4</accession>
<feature type="site" description="Important for activity" evidence="8">
    <location>
        <position position="8"/>
    </location>
</feature>
<dbReference type="PIRSF" id="PIRSF000538">
    <property type="entry name" value="GlpK"/>
    <property type="match status" value="1"/>
</dbReference>
<protein>
    <recommendedName>
        <fullName evidence="8">Xylulose kinase</fullName>
        <shortName evidence="8">Xylulokinase</shortName>
        <ecNumber evidence="8">2.7.1.17</ecNumber>
    </recommendedName>
</protein>
<evidence type="ECO:0000256" key="6">
    <source>
        <dbReference type="ARBA" id="ARBA00022840"/>
    </source>
</evidence>
<dbReference type="InterPro" id="IPR018484">
    <property type="entry name" value="FGGY_N"/>
</dbReference>
<dbReference type="PROSITE" id="PS00445">
    <property type="entry name" value="FGGY_KINASES_2"/>
    <property type="match status" value="1"/>
</dbReference>
<dbReference type="InterPro" id="IPR050406">
    <property type="entry name" value="FGGY_Carb_Kinase"/>
</dbReference>
<comment type="similarity">
    <text evidence="1 8 9">Belongs to the FGGY kinase family.</text>
</comment>
<dbReference type="AlphaFoldDB" id="A0A3L7A1Q4"/>
<dbReference type="SUPFAM" id="SSF53067">
    <property type="entry name" value="Actin-like ATPase domain"/>
    <property type="match status" value="2"/>
</dbReference>
<evidence type="ECO:0000259" key="11">
    <source>
        <dbReference type="Pfam" id="PF02782"/>
    </source>
</evidence>
<proteinExistence type="inferred from homology"/>
<comment type="catalytic activity">
    <reaction evidence="8">
        <text>D-xylulose + ATP = D-xylulose 5-phosphate + ADP + H(+)</text>
        <dbReference type="Rhea" id="RHEA:10964"/>
        <dbReference type="ChEBI" id="CHEBI:15378"/>
        <dbReference type="ChEBI" id="CHEBI:17140"/>
        <dbReference type="ChEBI" id="CHEBI:30616"/>
        <dbReference type="ChEBI" id="CHEBI:57737"/>
        <dbReference type="ChEBI" id="CHEBI:456216"/>
        <dbReference type="EC" id="2.7.1.17"/>
    </reaction>
</comment>
<feature type="domain" description="Carbohydrate kinase FGGY N-terminal" evidence="10">
    <location>
        <begin position="4"/>
        <end position="278"/>
    </location>
</feature>
<dbReference type="GO" id="GO:0005524">
    <property type="term" value="F:ATP binding"/>
    <property type="evidence" value="ECO:0007669"/>
    <property type="project" value="UniProtKB-UniRule"/>
</dbReference>
<feature type="domain" description="Carbohydrate kinase FGGY C-terminal" evidence="11">
    <location>
        <begin position="287"/>
        <end position="470"/>
    </location>
</feature>
<keyword evidence="6 8" id="KW-0067">ATP-binding</keyword>
<dbReference type="Proteomes" id="UP000272503">
    <property type="component" value="Unassembled WGS sequence"/>
</dbReference>
<evidence type="ECO:0000256" key="5">
    <source>
        <dbReference type="ARBA" id="ARBA00022777"/>
    </source>
</evidence>
<keyword evidence="7 8" id="KW-0119">Carbohydrate metabolism</keyword>
<dbReference type="InterPro" id="IPR000577">
    <property type="entry name" value="Carb_kinase_FGGY"/>
</dbReference>
<dbReference type="RefSeq" id="WP_121649474.1">
    <property type="nucleotide sequence ID" value="NZ_RCUX01000012.1"/>
</dbReference>
<keyword evidence="2 8" id="KW-0859">Xylose metabolism</keyword>
<dbReference type="GO" id="GO:0042732">
    <property type="term" value="P:D-xylose metabolic process"/>
    <property type="evidence" value="ECO:0007669"/>
    <property type="project" value="UniProtKB-KW"/>
</dbReference>
<name>A0A3L7A1Q4_9MICO</name>
<dbReference type="HAMAP" id="MF_02220">
    <property type="entry name" value="XylB"/>
    <property type="match status" value="1"/>
</dbReference>
<evidence type="ECO:0000256" key="4">
    <source>
        <dbReference type="ARBA" id="ARBA00022741"/>
    </source>
</evidence>
<dbReference type="GO" id="GO:0004856">
    <property type="term" value="F:D-xylulokinase activity"/>
    <property type="evidence" value="ECO:0007669"/>
    <property type="project" value="UniProtKB-UniRule"/>
</dbReference>
<dbReference type="InterPro" id="IPR006000">
    <property type="entry name" value="Xylulokinase"/>
</dbReference>
<dbReference type="InterPro" id="IPR018483">
    <property type="entry name" value="Carb_kinase_FGGY_CS"/>
</dbReference>
<keyword evidence="5 8" id="KW-0418">Kinase</keyword>
<dbReference type="Pfam" id="PF00370">
    <property type="entry name" value="FGGY_N"/>
    <property type="match status" value="1"/>
</dbReference>
<dbReference type="GO" id="GO:0005998">
    <property type="term" value="P:xylulose catabolic process"/>
    <property type="evidence" value="ECO:0007669"/>
    <property type="project" value="UniProtKB-UniRule"/>
</dbReference>
<dbReference type="CDD" id="cd07809">
    <property type="entry name" value="ASKHA_NBD_FGGY_BaXK-like"/>
    <property type="match status" value="1"/>
</dbReference>
<dbReference type="InterPro" id="IPR018485">
    <property type="entry name" value="FGGY_C"/>
</dbReference>
<evidence type="ECO:0000256" key="3">
    <source>
        <dbReference type="ARBA" id="ARBA00022679"/>
    </source>
</evidence>
<dbReference type="InterPro" id="IPR043129">
    <property type="entry name" value="ATPase_NBD"/>
</dbReference>
<organism evidence="12 13">
    <name type="scientific">Mycetocola tolaasinivorans</name>
    <dbReference type="NCBI Taxonomy" id="76635"/>
    <lineage>
        <taxon>Bacteria</taxon>
        <taxon>Bacillati</taxon>
        <taxon>Actinomycetota</taxon>
        <taxon>Actinomycetes</taxon>
        <taxon>Micrococcales</taxon>
        <taxon>Microbacteriaceae</taxon>
        <taxon>Mycetocola</taxon>
    </lineage>
</organism>
<evidence type="ECO:0000256" key="9">
    <source>
        <dbReference type="RuleBase" id="RU003733"/>
    </source>
</evidence>
<reference evidence="12 13" key="1">
    <citation type="submission" date="2018-10" db="EMBL/GenBank/DDBJ databases">
        <authorList>
            <person name="Li J."/>
        </authorList>
    </citation>
    <scope>NUCLEOTIDE SEQUENCE [LARGE SCALE GENOMIC DNA]</scope>
    <source>
        <strain evidence="12 13">IF 016277</strain>
    </source>
</reference>
<dbReference type="EC" id="2.7.1.17" evidence="8"/>
<dbReference type="PANTHER" id="PTHR43095">
    <property type="entry name" value="SUGAR KINASE"/>
    <property type="match status" value="1"/>
</dbReference>
<dbReference type="Gene3D" id="3.30.420.40">
    <property type="match status" value="2"/>
</dbReference>
<evidence type="ECO:0000313" key="12">
    <source>
        <dbReference type="EMBL" id="RLP74087.1"/>
    </source>
</evidence>
<feature type="active site" description="Proton acceptor" evidence="8">
    <location>
        <position position="271"/>
    </location>
</feature>
<dbReference type="PANTHER" id="PTHR43095:SF5">
    <property type="entry name" value="XYLULOSE KINASE"/>
    <property type="match status" value="1"/>
</dbReference>
<comment type="caution">
    <text evidence="12">The sequence shown here is derived from an EMBL/GenBank/DDBJ whole genome shotgun (WGS) entry which is preliminary data.</text>
</comment>